<organism evidence="7 8">
    <name type="scientific">Meira miltonrushii</name>
    <dbReference type="NCBI Taxonomy" id="1280837"/>
    <lineage>
        <taxon>Eukaryota</taxon>
        <taxon>Fungi</taxon>
        <taxon>Dikarya</taxon>
        <taxon>Basidiomycota</taxon>
        <taxon>Ustilaginomycotina</taxon>
        <taxon>Exobasidiomycetes</taxon>
        <taxon>Exobasidiales</taxon>
        <taxon>Brachybasidiaceae</taxon>
        <taxon>Meira</taxon>
    </lineage>
</organism>
<evidence type="ECO:0000256" key="2">
    <source>
        <dbReference type="ARBA" id="ARBA00022771"/>
    </source>
</evidence>
<dbReference type="PANTHER" id="PTHR23327">
    <property type="entry name" value="RING FINGER PROTEIN 127"/>
    <property type="match status" value="1"/>
</dbReference>
<sequence length="492" mass="55999">MMQQRMDMLDSNPEMVEVTSKNYDAAARAAEVLRRHSIMDTAHSPANPATPHPSAPIIASTPVVTGAFPGSSNRHARRSSHLQDDWERQRFLANMMQQRMDMFDSNPEMVEVASKNYDAAARAAEVLRAYHDYVQHGLLEADFDMDTCTITDLDESQLQDDRERQRKQNVNSGIPDLTKVSDADLRRLVYFIHAKTVAHANNLREERENGKGEAYTLNDYFDIVIEFLEENEIIEHAQLHKWSKELMEERIIVLMKKVAEKGQEILQETNPDPDMNAVTIESVAEEEDDTSPATPLRQNSTIDDSGIAEIAQSIPSKTMNGSTPATEDNIGAIFLSRRSQSKQSPVSDRERVERIKEQMESDKISMREAYRNGNPSSITRKRTVSEEVFIAERAALQAKMELQEAKLSAQSDTISQLHSQCACTVCLELAYRPHVLSPCGHVFCARCLVLWFKEALPDEPPFAPYLTEEQRIEEQQRRTLRRKKLCPHCRVR</sequence>
<dbReference type="Gene3D" id="3.30.40.10">
    <property type="entry name" value="Zinc/RING finger domain, C3HC4 (zinc finger)"/>
    <property type="match status" value="1"/>
</dbReference>
<feature type="compositionally biased region" description="Polar residues" evidence="5">
    <location>
        <begin position="337"/>
        <end position="346"/>
    </location>
</feature>
<dbReference type="RefSeq" id="XP_025354681.1">
    <property type="nucleotide sequence ID" value="XM_025501051.1"/>
</dbReference>
<reference evidence="7 8" key="1">
    <citation type="journal article" date="2018" name="Mol. Biol. Evol.">
        <title>Broad Genomic Sampling Reveals a Smut Pathogenic Ancestry of the Fungal Clade Ustilaginomycotina.</title>
        <authorList>
            <person name="Kijpornyongpan T."/>
            <person name="Mondo S.J."/>
            <person name="Barry K."/>
            <person name="Sandor L."/>
            <person name="Lee J."/>
            <person name="Lipzen A."/>
            <person name="Pangilinan J."/>
            <person name="LaButti K."/>
            <person name="Hainaut M."/>
            <person name="Henrissat B."/>
            <person name="Grigoriev I.V."/>
            <person name="Spatafora J.W."/>
            <person name="Aime M.C."/>
        </authorList>
    </citation>
    <scope>NUCLEOTIDE SEQUENCE [LARGE SCALE GENOMIC DNA]</scope>
    <source>
        <strain evidence="7 8">MCA 3882</strain>
    </source>
</reference>
<evidence type="ECO:0000313" key="7">
    <source>
        <dbReference type="EMBL" id="PWN34379.1"/>
    </source>
</evidence>
<dbReference type="GO" id="GO:0061630">
    <property type="term" value="F:ubiquitin protein ligase activity"/>
    <property type="evidence" value="ECO:0007669"/>
    <property type="project" value="TreeGrafter"/>
</dbReference>
<protein>
    <recommendedName>
        <fullName evidence="6">RING-type domain-containing protein</fullName>
    </recommendedName>
</protein>
<dbReference type="InParanoid" id="A0A316V9T6"/>
<dbReference type="PANTHER" id="PTHR23327:SF42">
    <property type="entry name" value="LON PEPTIDASE N-TERMINAL DOMAIN AND RING FINGER PROTEIN C14F5.10C"/>
    <property type="match status" value="1"/>
</dbReference>
<dbReference type="OrthoDB" id="6105938at2759"/>
<evidence type="ECO:0000256" key="1">
    <source>
        <dbReference type="ARBA" id="ARBA00022723"/>
    </source>
</evidence>
<feature type="region of interest" description="Disordered" evidence="5">
    <location>
        <begin position="283"/>
        <end position="304"/>
    </location>
</feature>
<dbReference type="AlphaFoldDB" id="A0A316V9T6"/>
<dbReference type="InterPro" id="IPR001841">
    <property type="entry name" value="Znf_RING"/>
</dbReference>
<dbReference type="InterPro" id="IPR013083">
    <property type="entry name" value="Znf_RING/FYVE/PHD"/>
</dbReference>
<dbReference type="GeneID" id="37022832"/>
<feature type="compositionally biased region" description="Basic and acidic residues" evidence="5">
    <location>
        <begin position="347"/>
        <end position="360"/>
    </location>
</feature>
<dbReference type="InterPro" id="IPR027370">
    <property type="entry name" value="Znf-RING_euk"/>
</dbReference>
<dbReference type="STRING" id="1280837.A0A316V9T6"/>
<proteinExistence type="predicted"/>
<evidence type="ECO:0000256" key="5">
    <source>
        <dbReference type="SAM" id="MobiDB-lite"/>
    </source>
</evidence>
<dbReference type="InterPro" id="IPR017907">
    <property type="entry name" value="Znf_RING_CS"/>
</dbReference>
<feature type="domain" description="RING-type" evidence="6">
    <location>
        <begin position="423"/>
        <end position="490"/>
    </location>
</feature>
<name>A0A316V9T6_9BASI</name>
<evidence type="ECO:0000259" key="6">
    <source>
        <dbReference type="PROSITE" id="PS50089"/>
    </source>
</evidence>
<gene>
    <name evidence="7" type="ORF">FA14DRAFT_181005</name>
</gene>
<dbReference type="Pfam" id="PF13445">
    <property type="entry name" value="zf-RING_UBOX"/>
    <property type="match status" value="1"/>
</dbReference>
<keyword evidence="2 4" id="KW-0863">Zinc-finger</keyword>
<keyword evidence="8" id="KW-1185">Reference proteome</keyword>
<dbReference type="GO" id="GO:0008270">
    <property type="term" value="F:zinc ion binding"/>
    <property type="evidence" value="ECO:0007669"/>
    <property type="project" value="UniProtKB-KW"/>
</dbReference>
<evidence type="ECO:0000256" key="4">
    <source>
        <dbReference type="PROSITE-ProRule" id="PRU00175"/>
    </source>
</evidence>
<dbReference type="PROSITE" id="PS00518">
    <property type="entry name" value="ZF_RING_1"/>
    <property type="match status" value="1"/>
</dbReference>
<accession>A0A316V9T6</accession>
<dbReference type="SUPFAM" id="SSF57850">
    <property type="entry name" value="RING/U-box"/>
    <property type="match status" value="1"/>
</dbReference>
<dbReference type="SMART" id="SM00184">
    <property type="entry name" value="RING"/>
    <property type="match status" value="1"/>
</dbReference>
<dbReference type="PROSITE" id="PS50089">
    <property type="entry name" value="ZF_RING_2"/>
    <property type="match status" value="1"/>
</dbReference>
<dbReference type="Proteomes" id="UP000245771">
    <property type="component" value="Unassembled WGS sequence"/>
</dbReference>
<dbReference type="EMBL" id="KZ819604">
    <property type="protein sequence ID" value="PWN34379.1"/>
    <property type="molecule type" value="Genomic_DNA"/>
</dbReference>
<feature type="region of interest" description="Disordered" evidence="5">
    <location>
        <begin position="335"/>
        <end position="360"/>
    </location>
</feature>
<feature type="compositionally biased region" description="Polar residues" evidence="5">
    <location>
        <begin position="291"/>
        <end position="303"/>
    </location>
</feature>
<keyword evidence="1" id="KW-0479">Metal-binding</keyword>
<feature type="non-terminal residue" evidence="7">
    <location>
        <position position="492"/>
    </location>
</feature>
<evidence type="ECO:0000313" key="8">
    <source>
        <dbReference type="Proteomes" id="UP000245771"/>
    </source>
</evidence>
<keyword evidence="3" id="KW-0862">Zinc</keyword>
<evidence type="ECO:0000256" key="3">
    <source>
        <dbReference type="ARBA" id="ARBA00022833"/>
    </source>
</evidence>